<reference evidence="2" key="1">
    <citation type="submission" date="2020-02" db="EMBL/GenBank/DDBJ databases">
        <authorList>
            <person name="Meier V. D."/>
        </authorList>
    </citation>
    <scope>NUCLEOTIDE SEQUENCE</scope>
    <source>
        <strain evidence="2">AVDCRST_MAG70</strain>
    </source>
</reference>
<gene>
    <name evidence="2" type="ORF">AVDCRST_MAG70-828</name>
</gene>
<dbReference type="AlphaFoldDB" id="A0A6J4UJR7"/>
<protein>
    <submittedName>
        <fullName evidence="2">Uncharacterized protein</fullName>
    </submittedName>
</protein>
<sequence>MRVSSLPCFADLLRADGDDRTSGRGEASVGPRSRTTGQLSR</sequence>
<dbReference type="EMBL" id="CADCWH010000129">
    <property type="protein sequence ID" value="CAA9549849.1"/>
    <property type="molecule type" value="Genomic_DNA"/>
</dbReference>
<evidence type="ECO:0000256" key="1">
    <source>
        <dbReference type="SAM" id="MobiDB-lite"/>
    </source>
</evidence>
<feature type="region of interest" description="Disordered" evidence="1">
    <location>
        <begin position="15"/>
        <end position="41"/>
    </location>
</feature>
<accession>A0A6J4UJR7</accession>
<name>A0A6J4UJR7_9BACT</name>
<organism evidence="2">
    <name type="scientific">uncultured Thermomicrobiales bacterium</name>
    <dbReference type="NCBI Taxonomy" id="1645740"/>
    <lineage>
        <taxon>Bacteria</taxon>
        <taxon>Pseudomonadati</taxon>
        <taxon>Thermomicrobiota</taxon>
        <taxon>Thermomicrobia</taxon>
        <taxon>Thermomicrobiales</taxon>
        <taxon>environmental samples</taxon>
    </lineage>
</organism>
<proteinExistence type="predicted"/>
<evidence type="ECO:0000313" key="2">
    <source>
        <dbReference type="EMBL" id="CAA9549849.1"/>
    </source>
</evidence>